<feature type="region of interest" description="Disordered" evidence="1">
    <location>
        <begin position="215"/>
        <end position="246"/>
    </location>
</feature>
<reference evidence="2 3" key="1">
    <citation type="submission" date="2019-03" db="EMBL/GenBank/DDBJ databases">
        <title>Genomic Encyclopedia of Type Strains, Phase IV (KMG-IV): sequencing the most valuable type-strain genomes for metagenomic binning, comparative biology and taxonomic classification.</title>
        <authorList>
            <person name="Goeker M."/>
        </authorList>
    </citation>
    <scope>NUCLEOTIDE SEQUENCE [LARGE SCALE GENOMIC DNA]</scope>
    <source>
        <strain evidence="2 3">DSM 45934</strain>
    </source>
</reference>
<feature type="compositionally biased region" description="Low complexity" evidence="1">
    <location>
        <begin position="221"/>
        <end position="246"/>
    </location>
</feature>
<evidence type="ECO:0000256" key="1">
    <source>
        <dbReference type="SAM" id="MobiDB-lite"/>
    </source>
</evidence>
<protein>
    <submittedName>
        <fullName evidence="2">Uncharacterized protein</fullName>
    </submittedName>
</protein>
<dbReference type="Proteomes" id="UP000295680">
    <property type="component" value="Unassembled WGS sequence"/>
</dbReference>
<organism evidence="2 3">
    <name type="scientific">Actinocrispum wychmicini</name>
    <dbReference type="NCBI Taxonomy" id="1213861"/>
    <lineage>
        <taxon>Bacteria</taxon>
        <taxon>Bacillati</taxon>
        <taxon>Actinomycetota</taxon>
        <taxon>Actinomycetes</taxon>
        <taxon>Pseudonocardiales</taxon>
        <taxon>Pseudonocardiaceae</taxon>
        <taxon>Actinocrispum</taxon>
    </lineage>
</organism>
<dbReference type="RefSeq" id="WP_132113809.1">
    <property type="nucleotide sequence ID" value="NZ_SLWS01000002.1"/>
</dbReference>
<accession>A0A4V2S833</accession>
<dbReference type="AlphaFoldDB" id="A0A4V2S833"/>
<evidence type="ECO:0000313" key="3">
    <source>
        <dbReference type="Proteomes" id="UP000295680"/>
    </source>
</evidence>
<comment type="caution">
    <text evidence="2">The sequence shown here is derived from an EMBL/GenBank/DDBJ whole genome shotgun (WGS) entry which is preliminary data.</text>
</comment>
<name>A0A4V2S833_9PSEU</name>
<dbReference type="OrthoDB" id="3683601at2"/>
<evidence type="ECO:0000313" key="2">
    <source>
        <dbReference type="EMBL" id="TCO62210.1"/>
    </source>
</evidence>
<keyword evidence="3" id="KW-1185">Reference proteome</keyword>
<sequence length="246" mass="28752">MDNAYGNESKRIEKTNAERYQASAQYGWQFRPDAPELLDRWNVMPFTQRGDKRLAFGVLSGAYQGLPFTMFDFHRRPKVTSSYTKYTHRHMNDRDTIEIESVWVVTLRAPMPRFQIVSSTAPTYEVDHYPEPPTYDPKFNRWYKIIDTDPQVATQLLTPPVMSTMRQLKTHNWALVGTDLVYVENPIFGRTKPDEVLQALGKLYTLVSLLPIGPPAPPQYQQPQPNFQYQQPYPQYRYPQPGYPQR</sequence>
<gene>
    <name evidence="2" type="ORF">EV192_102347</name>
</gene>
<dbReference type="EMBL" id="SLWS01000002">
    <property type="protein sequence ID" value="TCO62210.1"/>
    <property type="molecule type" value="Genomic_DNA"/>
</dbReference>
<proteinExistence type="predicted"/>